<sequence>MSLQIDENARRLLIHNTNNDAFNSVVVEAILYGLYAALFWQALWRLFRKTSNNWYMIALTFVWIFSMAGFALSYLCIRNAFIMDNTSPYEITLSLGRPGIYSVAFATLIFSSILADGILIWRCATVWDGDRRVLLFLSYMLLTKIAFGGWSIFSVRSPSLDWAHASAIGFENIIAAGITLSETALIAVQINQITRKSPNRSSYRRIVRILVESAVLYSAPRLIVGIFQLLFLTNSDLFGGCSTIAVVINQAGMLIYTISLPMTGIAPTLIAFRLAEEKSQTDVDETNTLSCLTFRGSRPTQGNSTEGGIISALQFERHNINASVVANSTHRPSWGIKAQNETPSFVELEEIEHPRRVSTE</sequence>
<dbReference type="EMBL" id="JAACJJ010000002">
    <property type="protein sequence ID" value="KAF5329619.1"/>
    <property type="molecule type" value="Genomic_DNA"/>
</dbReference>
<protein>
    <submittedName>
        <fullName evidence="2">Uncharacterized protein</fullName>
    </submittedName>
</protein>
<comment type="caution">
    <text evidence="2">The sequence shown here is derived from an EMBL/GenBank/DDBJ whole genome shotgun (WGS) entry which is preliminary data.</text>
</comment>
<keyword evidence="1" id="KW-0812">Transmembrane</keyword>
<dbReference type="OrthoDB" id="3041822at2759"/>
<evidence type="ECO:0000313" key="2">
    <source>
        <dbReference type="EMBL" id="KAF5329619.1"/>
    </source>
</evidence>
<feature type="transmembrane region" description="Helical" evidence="1">
    <location>
        <begin position="100"/>
        <end position="121"/>
    </location>
</feature>
<dbReference type="AlphaFoldDB" id="A0A8H5BUR4"/>
<keyword evidence="3" id="KW-1185">Reference proteome</keyword>
<gene>
    <name evidence="2" type="ORF">D9619_009243</name>
</gene>
<evidence type="ECO:0000313" key="3">
    <source>
        <dbReference type="Proteomes" id="UP000567179"/>
    </source>
</evidence>
<name>A0A8H5BUR4_9AGAR</name>
<feature type="transmembrane region" description="Helical" evidence="1">
    <location>
        <begin position="54"/>
        <end position="80"/>
    </location>
</feature>
<keyword evidence="1" id="KW-0472">Membrane</keyword>
<feature type="transmembrane region" description="Helical" evidence="1">
    <location>
        <begin position="133"/>
        <end position="153"/>
    </location>
</feature>
<feature type="transmembrane region" description="Helical" evidence="1">
    <location>
        <begin position="29"/>
        <end position="47"/>
    </location>
</feature>
<keyword evidence="1" id="KW-1133">Transmembrane helix</keyword>
<evidence type="ECO:0000256" key="1">
    <source>
        <dbReference type="SAM" id="Phobius"/>
    </source>
</evidence>
<organism evidence="2 3">
    <name type="scientific">Psilocybe cf. subviscida</name>
    <dbReference type="NCBI Taxonomy" id="2480587"/>
    <lineage>
        <taxon>Eukaryota</taxon>
        <taxon>Fungi</taxon>
        <taxon>Dikarya</taxon>
        <taxon>Basidiomycota</taxon>
        <taxon>Agaricomycotina</taxon>
        <taxon>Agaricomycetes</taxon>
        <taxon>Agaricomycetidae</taxon>
        <taxon>Agaricales</taxon>
        <taxon>Agaricineae</taxon>
        <taxon>Strophariaceae</taxon>
        <taxon>Psilocybe</taxon>
    </lineage>
</organism>
<accession>A0A8H5BUR4</accession>
<feature type="transmembrane region" description="Helical" evidence="1">
    <location>
        <begin position="209"/>
        <end position="231"/>
    </location>
</feature>
<proteinExistence type="predicted"/>
<dbReference type="Proteomes" id="UP000567179">
    <property type="component" value="Unassembled WGS sequence"/>
</dbReference>
<feature type="transmembrane region" description="Helical" evidence="1">
    <location>
        <begin position="165"/>
        <end position="188"/>
    </location>
</feature>
<reference evidence="2 3" key="1">
    <citation type="journal article" date="2020" name="ISME J.">
        <title>Uncovering the hidden diversity of litter-decomposition mechanisms in mushroom-forming fungi.</title>
        <authorList>
            <person name="Floudas D."/>
            <person name="Bentzer J."/>
            <person name="Ahren D."/>
            <person name="Johansson T."/>
            <person name="Persson P."/>
            <person name="Tunlid A."/>
        </authorList>
    </citation>
    <scope>NUCLEOTIDE SEQUENCE [LARGE SCALE GENOMIC DNA]</scope>
    <source>
        <strain evidence="2 3">CBS 101986</strain>
    </source>
</reference>